<dbReference type="GO" id="GO:0006272">
    <property type="term" value="P:leading strand elongation"/>
    <property type="evidence" value="ECO:0007669"/>
    <property type="project" value="TreeGrafter"/>
</dbReference>
<keyword evidence="1" id="KW-0004">4Fe-4S</keyword>
<keyword evidence="1" id="KW-0239">DNA-directed DNA polymerase</keyword>
<comment type="caution">
    <text evidence="4">The sequence shown here is derived from an EMBL/GenBank/DDBJ whole genome shotgun (WGS) entry which is preliminary data.</text>
</comment>
<keyword evidence="1" id="KW-0539">Nucleus</keyword>
<keyword evidence="1" id="KW-0411">Iron-sulfur</keyword>
<feature type="domain" description="DNA polymerase epsilon ,catalytic subunit A thumb" evidence="3">
    <location>
        <begin position="1"/>
        <end position="98"/>
    </location>
</feature>
<keyword evidence="1" id="KW-0238">DNA-binding</keyword>
<evidence type="ECO:0000259" key="3">
    <source>
        <dbReference type="Pfam" id="PF22634"/>
    </source>
</evidence>
<dbReference type="InterPro" id="IPR055191">
    <property type="entry name" value="POL2_thumb"/>
</dbReference>
<reference evidence="4 5" key="1">
    <citation type="submission" date="2020-03" db="EMBL/GenBank/DDBJ databases">
        <title>FDA dAtabase for Regulatory Grade micrObial Sequences (FDA-ARGOS): Supporting development and validation of Infectious Disease Dx tests.</title>
        <authorList>
            <person name="Campos J."/>
            <person name="Goldberg B."/>
            <person name="Tallon L."/>
            <person name="Sadzewicz L."/>
            <person name="Vavikolanu K."/>
            <person name="Mehta A."/>
            <person name="Aluvathingal J."/>
            <person name="Nadendla S."/>
            <person name="Nandy P."/>
            <person name="Geyer C."/>
            <person name="Yan Y."/>
            <person name="Sichtig H."/>
        </authorList>
    </citation>
    <scope>NUCLEOTIDE SEQUENCE [LARGE SCALE GENOMIC DNA]</scope>
    <source>
        <strain evidence="4 5">FDAARGOS_656</strain>
    </source>
</reference>
<dbReference type="GO" id="GO:0006287">
    <property type="term" value="P:base-excision repair, gap-filling"/>
    <property type="evidence" value="ECO:0007669"/>
    <property type="project" value="TreeGrafter"/>
</dbReference>
<dbReference type="PANTHER" id="PTHR10670:SF0">
    <property type="entry name" value="DNA POLYMERASE EPSILON CATALYTIC SUBUNIT A"/>
    <property type="match status" value="1"/>
</dbReference>
<dbReference type="GO" id="GO:0008622">
    <property type="term" value="C:epsilon DNA polymerase complex"/>
    <property type="evidence" value="ECO:0007669"/>
    <property type="project" value="InterPro"/>
</dbReference>
<comment type="cofactor">
    <cofactor evidence="1">
        <name>[4Fe-4S] cluster</name>
        <dbReference type="ChEBI" id="CHEBI:49883"/>
    </cofactor>
</comment>
<evidence type="ECO:0000256" key="2">
    <source>
        <dbReference type="SAM" id="MobiDB-lite"/>
    </source>
</evidence>
<keyword evidence="1" id="KW-0479">Metal-binding</keyword>
<evidence type="ECO:0000313" key="4">
    <source>
        <dbReference type="EMBL" id="KAF6066676.1"/>
    </source>
</evidence>
<keyword evidence="1" id="KW-0235">DNA replication</keyword>
<dbReference type="AlphaFoldDB" id="A0A8H6BXJ4"/>
<dbReference type="GO" id="GO:0008310">
    <property type="term" value="F:single-stranded DNA 3'-5' DNA exonuclease activity"/>
    <property type="evidence" value="ECO:0007669"/>
    <property type="project" value="TreeGrafter"/>
</dbReference>
<comment type="subcellular location">
    <subcellularLocation>
        <location evidence="1">Nucleus</location>
    </subcellularLocation>
</comment>
<comment type="similarity">
    <text evidence="1">Belongs to the DNA polymerase type-B family.</text>
</comment>
<dbReference type="EC" id="2.7.7.7" evidence="1"/>
<gene>
    <name evidence="4" type="ORF">FOB64_004149</name>
</gene>
<keyword evidence="1" id="KW-0863">Zinc-finger</keyword>
<dbReference type="InterPro" id="IPR029703">
    <property type="entry name" value="POL2"/>
</dbReference>
<feature type="region of interest" description="Disordered" evidence="2">
    <location>
        <begin position="117"/>
        <end position="139"/>
    </location>
</feature>
<dbReference type="EMBL" id="JABWAD010000055">
    <property type="protein sequence ID" value="KAF6066676.1"/>
    <property type="molecule type" value="Genomic_DNA"/>
</dbReference>
<comment type="catalytic activity">
    <reaction evidence="1">
        <text>DNA(n) + a 2'-deoxyribonucleoside 5'-triphosphate = DNA(n+1) + diphosphate</text>
        <dbReference type="Rhea" id="RHEA:22508"/>
        <dbReference type="Rhea" id="RHEA-COMP:17339"/>
        <dbReference type="Rhea" id="RHEA-COMP:17340"/>
        <dbReference type="ChEBI" id="CHEBI:33019"/>
        <dbReference type="ChEBI" id="CHEBI:61560"/>
        <dbReference type="ChEBI" id="CHEBI:173112"/>
        <dbReference type="EC" id="2.7.7.7"/>
    </reaction>
</comment>
<name>A0A8H6BXJ4_CANAX</name>
<evidence type="ECO:0000256" key="1">
    <source>
        <dbReference type="RuleBase" id="RU365029"/>
    </source>
</evidence>
<dbReference type="GO" id="GO:0003887">
    <property type="term" value="F:DNA-directed DNA polymerase activity"/>
    <property type="evidence" value="ECO:0007669"/>
    <property type="project" value="UniProtKB-KW"/>
</dbReference>
<accession>A0A8H6BXJ4</accession>
<dbReference type="Proteomes" id="UP000536275">
    <property type="component" value="Unassembled WGS sequence"/>
</dbReference>
<dbReference type="PANTHER" id="PTHR10670">
    <property type="entry name" value="DNA POLYMERASE EPSILON CATALYTIC SUBUNIT A"/>
    <property type="match status" value="1"/>
</dbReference>
<dbReference type="GO" id="GO:0051539">
    <property type="term" value="F:4 iron, 4 sulfur cluster binding"/>
    <property type="evidence" value="ECO:0007669"/>
    <property type="project" value="UniProtKB-KW"/>
</dbReference>
<protein>
    <recommendedName>
        <fullName evidence="1">DNA polymerase epsilon catalytic subunit</fullName>
        <ecNumber evidence="1">2.7.7.7</ecNumber>
    </recommendedName>
</protein>
<dbReference type="GO" id="GO:0045004">
    <property type="term" value="P:DNA replication proofreading"/>
    <property type="evidence" value="ECO:0007669"/>
    <property type="project" value="TreeGrafter"/>
</dbReference>
<comment type="function">
    <text evidence="1">DNA polymerase II participates in chromosomal DNA replication.</text>
</comment>
<dbReference type="Pfam" id="PF22634">
    <property type="entry name" value="POL2_thumb"/>
    <property type="match status" value="1"/>
</dbReference>
<keyword evidence="1" id="KW-0808">Transferase</keyword>
<keyword evidence="1" id="KW-0548">Nucleotidyltransferase</keyword>
<dbReference type="GO" id="GO:0000278">
    <property type="term" value="P:mitotic cell cycle"/>
    <property type="evidence" value="ECO:0007669"/>
    <property type="project" value="TreeGrafter"/>
</dbReference>
<dbReference type="GO" id="GO:0006297">
    <property type="term" value="P:nucleotide-excision repair, DNA gap filling"/>
    <property type="evidence" value="ECO:0007669"/>
    <property type="project" value="TreeGrafter"/>
</dbReference>
<keyword evidence="1" id="KW-0862">Zinc</keyword>
<evidence type="ECO:0000313" key="5">
    <source>
        <dbReference type="Proteomes" id="UP000536275"/>
    </source>
</evidence>
<dbReference type="GO" id="GO:0003677">
    <property type="term" value="F:DNA binding"/>
    <property type="evidence" value="ECO:0007669"/>
    <property type="project" value="UniProtKB-KW"/>
</dbReference>
<proteinExistence type="inferred from homology"/>
<keyword evidence="1" id="KW-0408">Iron</keyword>
<sequence>MSKSLAEYGDQSHFYYTAKRLGEFLGEEMVKDAGLATKYIISAKPIGSPVTERAIPSATSGLVTEKVKNSEDVMQQKSISNFFKKTTKEDIKLKDIEDFGEVDASVPKGKVVKVTSRKRKSGKANMVEDAEEDERIKQF</sequence>
<organism evidence="4 5">
    <name type="scientific">Candida albicans</name>
    <name type="common">Yeast</name>
    <dbReference type="NCBI Taxonomy" id="5476"/>
    <lineage>
        <taxon>Eukaryota</taxon>
        <taxon>Fungi</taxon>
        <taxon>Dikarya</taxon>
        <taxon>Ascomycota</taxon>
        <taxon>Saccharomycotina</taxon>
        <taxon>Pichiomycetes</taxon>
        <taxon>Debaryomycetaceae</taxon>
        <taxon>Candida/Lodderomyces clade</taxon>
        <taxon>Candida</taxon>
    </lineage>
</organism>
<dbReference type="GO" id="GO:0008270">
    <property type="term" value="F:zinc ion binding"/>
    <property type="evidence" value="ECO:0007669"/>
    <property type="project" value="UniProtKB-KW"/>
</dbReference>